<dbReference type="PROSITE" id="PS51030">
    <property type="entry name" value="NUCLEAR_REC_DBD_2"/>
    <property type="match status" value="1"/>
</dbReference>
<dbReference type="SUPFAM" id="SSF48508">
    <property type="entry name" value="Nuclear receptor ligand-binding domain"/>
    <property type="match status" value="1"/>
</dbReference>
<evidence type="ECO:0000259" key="16">
    <source>
        <dbReference type="PROSITE" id="PS51030"/>
    </source>
</evidence>
<keyword evidence="5 14" id="KW-0805">Transcription regulation</keyword>
<evidence type="ECO:0000313" key="18">
    <source>
        <dbReference type="Ensembl" id="ENSSHAP00000005072.2"/>
    </source>
</evidence>
<dbReference type="GO" id="GO:0004879">
    <property type="term" value="F:nuclear receptor activity"/>
    <property type="evidence" value="ECO:0007669"/>
    <property type="project" value="Ensembl"/>
</dbReference>
<evidence type="ECO:0000256" key="14">
    <source>
        <dbReference type="RuleBase" id="RU004334"/>
    </source>
</evidence>
<dbReference type="GeneTree" id="ENSGT00940000161118"/>
<evidence type="ECO:0000256" key="7">
    <source>
        <dbReference type="ARBA" id="ARBA00023159"/>
    </source>
</evidence>
<dbReference type="GO" id="GO:0010467">
    <property type="term" value="P:gene expression"/>
    <property type="evidence" value="ECO:0007669"/>
    <property type="project" value="Ensembl"/>
</dbReference>
<evidence type="ECO:0000256" key="2">
    <source>
        <dbReference type="ARBA" id="ARBA00022723"/>
    </source>
</evidence>
<dbReference type="Gene3D" id="3.30.50.10">
    <property type="entry name" value="Erythroid Transcription Factor GATA-1, subunit A"/>
    <property type="match status" value="1"/>
</dbReference>
<dbReference type="GO" id="GO:0042908">
    <property type="term" value="P:xenobiotic transport"/>
    <property type="evidence" value="ECO:0007669"/>
    <property type="project" value="Ensembl"/>
</dbReference>
<evidence type="ECO:0000256" key="5">
    <source>
        <dbReference type="ARBA" id="ARBA00023015"/>
    </source>
</evidence>
<dbReference type="SMART" id="SM00430">
    <property type="entry name" value="HOLI"/>
    <property type="match status" value="1"/>
</dbReference>
<dbReference type="STRING" id="9305.ENSSHAP00000005072"/>
<evidence type="ECO:0000256" key="10">
    <source>
        <dbReference type="ARBA" id="ARBA00023242"/>
    </source>
</evidence>
<keyword evidence="4 14" id="KW-0862">Zinc</keyword>
<dbReference type="PROSITE" id="PS00031">
    <property type="entry name" value="NUCLEAR_REC_DBD_1"/>
    <property type="match status" value="1"/>
</dbReference>
<dbReference type="GO" id="GO:0000122">
    <property type="term" value="P:negative regulation of transcription by RNA polymerase II"/>
    <property type="evidence" value="ECO:0007669"/>
    <property type="project" value="TreeGrafter"/>
</dbReference>
<dbReference type="SMART" id="SM00399">
    <property type="entry name" value="ZnF_C4"/>
    <property type="match status" value="1"/>
</dbReference>
<name>G3VPG7_SARHA</name>
<evidence type="ECO:0000256" key="9">
    <source>
        <dbReference type="ARBA" id="ARBA00023170"/>
    </source>
</evidence>
<evidence type="ECO:0000256" key="11">
    <source>
        <dbReference type="ARBA" id="ARBA00074444"/>
    </source>
</evidence>
<dbReference type="GO" id="GO:0071219">
    <property type="term" value="P:cellular response to molecule of bacterial origin"/>
    <property type="evidence" value="ECO:0007669"/>
    <property type="project" value="Ensembl"/>
</dbReference>
<gene>
    <name evidence="18" type="primary">NR1I2</name>
</gene>
<dbReference type="GO" id="GO:0010628">
    <property type="term" value="P:positive regulation of gene expression"/>
    <property type="evidence" value="ECO:0007669"/>
    <property type="project" value="Ensembl"/>
</dbReference>
<dbReference type="FunCoup" id="G3VPG7">
    <property type="interactions" value="314"/>
</dbReference>
<dbReference type="Pfam" id="PF00105">
    <property type="entry name" value="zf-C4"/>
    <property type="match status" value="1"/>
</dbReference>
<dbReference type="FunFam" id="1.10.565.10:FF:000024">
    <property type="entry name" value="Nuclear receptor subfamily 1 group I member 2"/>
    <property type="match status" value="1"/>
</dbReference>
<dbReference type="Ensembl" id="ENSSHAT00000005122.2">
    <property type="protein sequence ID" value="ENSSHAP00000005072.2"/>
    <property type="gene ID" value="ENSSHAG00000004437.2"/>
</dbReference>
<dbReference type="PRINTS" id="PR00398">
    <property type="entry name" value="STRDHORMONER"/>
</dbReference>
<evidence type="ECO:0000259" key="17">
    <source>
        <dbReference type="PROSITE" id="PS51843"/>
    </source>
</evidence>
<feature type="domain" description="Nuclear receptor" evidence="16">
    <location>
        <begin position="46"/>
        <end position="122"/>
    </location>
</feature>
<evidence type="ECO:0000256" key="13">
    <source>
        <dbReference type="ARBA" id="ARBA00082649"/>
    </source>
</evidence>
<keyword evidence="19" id="KW-1185">Reference proteome</keyword>
<keyword evidence="9 14" id="KW-0675">Receptor</keyword>
<reference evidence="18 19" key="1">
    <citation type="journal article" date="2011" name="Proc. Natl. Acad. Sci. U.S.A.">
        <title>Genetic diversity and population structure of the endangered marsupial Sarcophilus harrisii (Tasmanian devil).</title>
        <authorList>
            <person name="Miller W."/>
            <person name="Hayes V.M."/>
            <person name="Ratan A."/>
            <person name="Petersen D.C."/>
            <person name="Wittekindt N.E."/>
            <person name="Miller J."/>
            <person name="Walenz B."/>
            <person name="Knight J."/>
            <person name="Qi J."/>
            <person name="Zhao F."/>
            <person name="Wang Q."/>
            <person name="Bedoya-Reina O.C."/>
            <person name="Katiyar N."/>
            <person name="Tomsho L.P."/>
            <person name="Kasson L.M."/>
            <person name="Hardie R.A."/>
            <person name="Woodbridge P."/>
            <person name="Tindall E.A."/>
            <person name="Bertelsen M.F."/>
            <person name="Dixon D."/>
            <person name="Pyecroft S."/>
            <person name="Helgen K.M."/>
            <person name="Lesk A.M."/>
            <person name="Pringle T.H."/>
            <person name="Patterson N."/>
            <person name="Zhang Y."/>
            <person name="Kreiss A."/>
            <person name="Woods G.M."/>
            <person name="Jones M.E."/>
            <person name="Schuster S.C."/>
        </authorList>
    </citation>
    <scope>NUCLEOTIDE SEQUENCE [LARGE SCALE GENOMIC DNA]</scope>
</reference>
<evidence type="ECO:0000256" key="15">
    <source>
        <dbReference type="SAM" id="MobiDB-lite"/>
    </source>
</evidence>
<dbReference type="SUPFAM" id="SSF57716">
    <property type="entry name" value="Glucocorticoid receptor-like (DNA-binding domain)"/>
    <property type="match status" value="1"/>
</dbReference>
<evidence type="ECO:0000256" key="6">
    <source>
        <dbReference type="ARBA" id="ARBA00023125"/>
    </source>
</evidence>
<dbReference type="GO" id="GO:0030154">
    <property type="term" value="P:cell differentiation"/>
    <property type="evidence" value="ECO:0007669"/>
    <property type="project" value="TreeGrafter"/>
</dbReference>
<keyword evidence="8 14" id="KW-0804">Transcription</keyword>
<feature type="domain" description="NR LBD" evidence="17">
    <location>
        <begin position="154"/>
        <end position="439"/>
    </location>
</feature>
<keyword evidence="2 14" id="KW-0479">Metal-binding</keyword>
<evidence type="ECO:0000256" key="4">
    <source>
        <dbReference type="ARBA" id="ARBA00022833"/>
    </source>
</evidence>
<dbReference type="GO" id="GO:0008270">
    <property type="term" value="F:zinc ion binding"/>
    <property type="evidence" value="ECO:0007669"/>
    <property type="project" value="UniProtKB-KW"/>
</dbReference>
<dbReference type="Pfam" id="PF00104">
    <property type="entry name" value="Hormone_recep"/>
    <property type="match status" value="1"/>
</dbReference>
<dbReference type="GO" id="GO:0016922">
    <property type="term" value="F:nuclear receptor binding"/>
    <property type="evidence" value="ECO:0007669"/>
    <property type="project" value="Ensembl"/>
</dbReference>
<evidence type="ECO:0000313" key="19">
    <source>
        <dbReference type="Proteomes" id="UP000007648"/>
    </source>
</evidence>
<dbReference type="InterPro" id="IPR035500">
    <property type="entry name" value="NHR-like_dom_sf"/>
</dbReference>
<dbReference type="PANTHER" id="PTHR24082">
    <property type="entry name" value="NUCLEAR HORMONE RECEPTOR"/>
    <property type="match status" value="1"/>
</dbReference>
<dbReference type="PROSITE" id="PS51843">
    <property type="entry name" value="NR_LBD"/>
    <property type="match status" value="1"/>
</dbReference>
<dbReference type="GO" id="GO:0045111">
    <property type="term" value="C:intermediate filament cytoskeleton"/>
    <property type="evidence" value="ECO:0007669"/>
    <property type="project" value="Ensembl"/>
</dbReference>
<dbReference type="Proteomes" id="UP000007648">
    <property type="component" value="Unassembled WGS sequence"/>
</dbReference>
<dbReference type="GO" id="GO:0016604">
    <property type="term" value="C:nuclear body"/>
    <property type="evidence" value="ECO:0007669"/>
    <property type="project" value="Ensembl"/>
</dbReference>
<evidence type="ECO:0000256" key="1">
    <source>
        <dbReference type="ARBA" id="ARBA00008092"/>
    </source>
</evidence>
<dbReference type="InterPro" id="IPR050234">
    <property type="entry name" value="Nuclear_hormone_rcpt_NR1"/>
</dbReference>
<evidence type="ECO:0000256" key="3">
    <source>
        <dbReference type="ARBA" id="ARBA00022771"/>
    </source>
</evidence>
<proteinExistence type="inferred from homology"/>
<dbReference type="Gene3D" id="1.10.565.10">
    <property type="entry name" value="Retinoid X Receptor"/>
    <property type="match status" value="1"/>
</dbReference>
<protein>
    <recommendedName>
        <fullName evidence="11">Nuclear receptor subfamily 1 group I member 2</fullName>
    </recommendedName>
    <alternativeName>
        <fullName evidence="13">Orphan nuclear receptor PXR</fullName>
    </alternativeName>
    <alternativeName>
        <fullName evidence="12">Pregnane X receptor</fullName>
    </alternativeName>
</protein>
<dbReference type="InterPro" id="IPR013088">
    <property type="entry name" value="Znf_NHR/GATA"/>
</dbReference>
<dbReference type="eggNOG" id="KOG3575">
    <property type="taxonomic scope" value="Eukaryota"/>
</dbReference>
<keyword evidence="3 14" id="KW-0863">Zinc-finger</keyword>
<keyword evidence="7" id="KW-0010">Activator</keyword>
<dbReference type="PANTHER" id="PTHR24082:SF39">
    <property type="entry name" value="NUCLEAR RECEPTOR SUBFAMILY 1 GROUP I MEMBER 2"/>
    <property type="match status" value="1"/>
</dbReference>
<dbReference type="GO" id="GO:0005667">
    <property type="term" value="C:transcription regulator complex"/>
    <property type="evidence" value="ECO:0007669"/>
    <property type="project" value="Ensembl"/>
</dbReference>
<dbReference type="PRINTS" id="PR00047">
    <property type="entry name" value="STROIDFINGER"/>
</dbReference>
<keyword evidence="6 14" id="KW-0238">DNA-binding</keyword>
<dbReference type="InParanoid" id="G3VPG7"/>
<keyword evidence="10 14" id="KW-0539">Nucleus</keyword>
<feature type="region of interest" description="Disordered" evidence="15">
    <location>
        <begin position="24"/>
        <end position="45"/>
    </location>
</feature>
<evidence type="ECO:0000256" key="12">
    <source>
        <dbReference type="ARBA" id="ARBA00078912"/>
    </source>
</evidence>
<dbReference type="InterPro" id="IPR001723">
    <property type="entry name" value="Nuclear_hrmn_rcpt"/>
</dbReference>
<dbReference type="InterPro" id="IPR000536">
    <property type="entry name" value="Nucl_hrmn_rcpt_lig-bd"/>
</dbReference>
<evidence type="ECO:0000256" key="8">
    <source>
        <dbReference type="ARBA" id="ARBA00023163"/>
    </source>
</evidence>
<dbReference type="GO" id="GO:0000978">
    <property type="term" value="F:RNA polymerase II cis-regulatory region sequence-specific DNA binding"/>
    <property type="evidence" value="ECO:0007669"/>
    <property type="project" value="TreeGrafter"/>
</dbReference>
<dbReference type="FunFam" id="3.30.50.10:FF:000033">
    <property type="entry name" value="Nuclear receptor subfamily 1 group I member 2"/>
    <property type="match status" value="1"/>
</dbReference>
<comment type="subcellular location">
    <subcellularLocation>
        <location evidence="14">Nucleus</location>
    </subcellularLocation>
</comment>
<dbReference type="InterPro" id="IPR001628">
    <property type="entry name" value="Znf_hrmn_rcpt"/>
</dbReference>
<reference evidence="18" key="2">
    <citation type="submission" date="2025-08" db="UniProtKB">
        <authorList>
            <consortium name="Ensembl"/>
        </authorList>
    </citation>
    <scope>IDENTIFICATION</scope>
</reference>
<reference evidence="18" key="3">
    <citation type="submission" date="2025-09" db="UniProtKB">
        <authorList>
            <consortium name="Ensembl"/>
        </authorList>
    </citation>
    <scope>IDENTIFICATION</scope>
</reference>
<comment type="similarity">
    <text evidence="1">Belongs to the nuclear hormone receptor family. NR1 subfamily.</text>
</comment>
<dbReference type="GO" id="GO:0042178">
    <property type="term" value="P:xenobiotic catabolic process"/>
    <property type="evidence" value="ECO:0007669"/>
    <property type="project" value="Ensembl"/>
</dbReference>
<dbReference type="AlphaFoldDB" id="G3VPG7"/>
<sequence>FQGSGVTLEERHRESWSHVSLLEGEKEAGSGLSSNDPSTEEDDGEPKVCRVCGDRATGYHFNVMTCEGCKGFFRRVMKRNIRLRCPFRKGTCEITQKTRRQCQACRLRKCLDSGMKKEMIMSDAAVEQRRALIKRKKREQLGTQAPEVKGLTEEQQKMILELMDAQTKTFDTTFSHFKDFWLPGVQRSHPEIPKPIAASSEEETAKWNSITKEFYPISLRLQGEDGSIWNYKPSADRSGKGIISLLPHMADLSTYMFKGIINFAKVISYFRELPIEDQISLLKGGTFELCLLRFNTVFNAETGSWDCGRLSYYLEDPAGGLQQLLLQPVLKFHYMLKKLQLHNEEYVLMQAISLFSPDRPGVVQRCVVDQLQERFTMALKAYIECKRPQPAHRFLFLKIIAILTELRSINAQHTKQLLQIENIHPFATPLMRELFSIIDS</sequence>
<organism evidence="18 19">
    <name type="scientific">Sarcophilus harrisii</name>
    <name type="common">Tasmanian devil</name>
    <name type="synonym">Sarcophilus laniarius</name>
    <dbReference type="NCBI Taxonomy" id="9305"/>
    <lineage>
        <taxon>Eukaryota</taxon>
        <taxon>Metazoa</taxon>
        <taxon>Chordata</taxon>
        <taxon>Craniata</taxon>
        <taxon>Vertebrata</taxon>
        <taxon>Euteleostomi</taxon>
        <taxon>Mammalia</taxon>
        <taxon>Metatheria</taxon>
        <taxon>Dasyuromorphia</taxon>
        <taxon>Dasyuridae</taxon>
        <taxon>Sarcophilus</taxon>
    </lineage>
</organism>
<accession>G3VPG7</accession>
<dbReference type="GO" id="GO:0001228">
    <property type="term" value="F:DNA-binding transcription activator activity, RNA polymerase II-specific"/>
    <property type="evidence" value="ECO:0007669"/>
    <property type="project" value="Ensembl"/>
</dbReference>
<dbReference type="HOGENOM" id="CLU_007368_12_0_1"/>